<protein>
    <submittedName>
        <fullName evidence="8">NADPH-Fe(3+) oxidoreductase subunit beta</fullName>
    </submittedName>
</protein>
<dbReference type="GO" id="GO:0051536">
    <property type="term" value="F:iron-sulfur cluster binding"/>
    <property type="evidence" value="ECO:0007669"/>
    <property type="project" value="UniProtKB-KW"/>
</dbReference>
<dbReference type="InterPro" id="IPR013785">
    <property type="entry name" value="Aldolase_TIM"/>
</dbReference>
<keyword evidence="3" id="KW-0479">Metal-binding</keyword>
<keyword evidence="4" id="KW-0274">FAD</keyword>
<name>A0A3S4BZF0_9BRAD</name>
<gene>
    <name evidence="8" type="primary">sfrB_2</name>
    <name evidence="8" type="ORF">RHODGE_RHODGE_04720</name>
</gene>
<dbReference type="PROSITE" id="PS51379">
    <property type="entry name" value="4FE4S_FER_2"/>
    <property type="match status" value="1"/>
</dbReference>
<evidence type="ECO:0000256" key="5">
    <source>
        <dbReference type="ARBA" id="ARBA00023004"/>
    </source>
</evidence>
<dbReference type="InterPro" id="IPR036188">
    <property type="entry name" value="FAD/NAD-bd_sf"/>
</dbReference>
<proteinExistence type="inferred from homology"/>
<dbReference type="PANTHER" id="PTHR42783">
    <property type="entry name" value="GLUTAMATE SYNTHASE [NADPH] SMALL CHAIN"/>
    <property type="match status" value="1"/>
</dbReference>
<keyword evidence="4" id="KW-0285">Flavoprotein</keyword>
<comment type="similarity">
    <text evidence="2">In the N-terminal section; belongs to the NADH:flavin oxidoreductase/NADH oxidase family.</text>
</comment>
<dbReference type="Gene3D" id="3.50.50.60">
    <property type="entry name" value="FAD/NAD(P)-binding domain"/>
    <property type="match status" value="2"/>
</dbReference>
<dbReference type="InterPro" id="IPR009051">
    <property type="entry name" value="Helical_ferredxn"/>
</dbReference>
<dbReference type="AlphaFoldDB" id="A0A3S4BZF0"/>
<accession>A0A3S4BZF0</accession>
<evidence type="ECO:0000313" key="8">
    <source>
        <dbReference type="EMBL" id="VCU11189.1"/>
    </source>
</evidence>
<dbReference type="SUPFAM" id="SSF46548">
    <property type="entry name" value="alpha-helical ferredoxin"/>
    <property type="match status" value="2"/>
</dbReference>
<comment type="caution">
    <text evidence="8">The sequence shown here is derived from an EMBL/GenBank/DDBJ whole genome shotgun (WGS) entry which is preliminary data.</text>
</comment>
<evidence type="ECO:0000313" key="9">
    <source>
        <dbReference type="Proteomes" id="UP000289200"/>
    </source>
</evidence>
<dbReference type="Gene3D" id="1.10.1060.10">
    <property type="entry name" value="Alpha-helical ferredoxin"/>
    <property type="match status" value="1"/>
</dbReference>
<evidence type="ECO:0000256" key="6">
    <source>
        <dbReference type="ARBA" id="ARBA00023014"/>
    </source>
</evidence>
<organism evidence="8 9">
    <name type="scientific">Rhodoplanes serenus</name>
    <dbReference type="NCBI Taxonomy" id="200615"/>
    <lineage>
        <taxon>Bacteria</taxon>
        <taxon>Pseudomonadati</taxon>
        <taxon>Pseudomonadota</taxon>
        <taxon>Alphaproteobacteria</taxon>
        <taxon>Hyphomicrobiales</taxon>
        <taxon>Nitrobacteraceae</taxon>
        <taxon>Rhodoplanes</taxon>
    </lineage>
</organism>
<dbReference type="InterPro" id="IPR017896">
    <property type="entry name" value="4Fe4S_Fe-S-bd"/>
</dbReference>
<dbReference type="Pfam" id="PF14691">
    <property type="entry name" value="Fer4_20"/>
    <property type="match status" value="1"/>
</dbReference>
<dbReference type="PANTHER" id="PTHR42783:SF3">
    <property type="entry name" value="GLUTAMATE SYNTHASE [NADPH] SMALL CHAIN-RELATED"/>
    <property type="match status" value="1"/>
</dbReference>
<reference evidence="9" key="1">
    <citation type="submission" date="2018-10" db="EMBL/GenBank/DDBJ databases">
        <authorList>
            <person name="Peiro R."/>
            <person name="Begona"/>
            <person name="Cbmso G."/>
            <person name="Lopez M."/>
            <person name="Gonzalez S."/>
            <person name="Sacristan E."/>
            <person name="Castillo E."/>
        </authorList>
    </citation>
    <scope>NUCLEOTIDE SEQUENCE [LARGE SCALE GENOMIC DNA]</scope>
</reference>
<evidence type="ECO:0000256" key="2">
    <source>
        <dbReference type="ARBA" id="ARBA00011048"/>
    </source>
</evidence>
<dbReference type="InterPro" id="IPR017701">
    <property type="entry name" value="Se_rdtase_YgfK"/>
</dbReference>
<dbReference type="SUPFAM" id="SSF51395">
    <property type="entry name" value="FMN-linked oxidoreductases"/>
    <property type="match status" value="1"/>
</dbReference>
<dbReference type="EMBL" id="UWOC01000203">
    <property type="protein sequence ID" value="VCU11189.1"/>
    <property type="molecule type" value="Genomic_DNA"/>
</dbReference>
<keyword evidence="9" id="KW-1185">Reference proteome</keyword>
<keyword evidence="5" id="KW-0408">Iron</keyword>
<evidence type="ECO:0000256" key="1">
    <source>
        <dbReference type="ARBA" id="ARBA00001974"/>
    </source>
</evidence>
<dbReference type="PRINTS" id="PR00368">
    <property type="entry name" value="FADPNR"/>
</dbReference>
<dbReference type="GO" id="GO:0046872">
    <property type="term" value="F:metal ion binding"/>
    <property type="evidence" value="ECO:0007669"/>
    <property type="project" value="UniProtKB-KW"/>
</dbReference>
<keyword evidence="6" id="KW-0411">Iron-sulfur</keyword>
<dbReference type="InterPro" id="IPR017900">
    <property type="entry name" value="4Fe4S_Fe_S_CS"/>
</dbReference>
<evidence type="ECO:0000256" key="4">
    <source>
        <dbReference type="ARBA" id="ARBA00022827"/>
    </source>
</evidence>
<dbReference type="Gene3D" id="3.20.20.70">
    <property type="entry name" value="Aldolase class I"/>
    <property type="match status" value="1"/>
</dbReference>
<dbReference type="InterPro" id="IPR023753">
    <property type="entry name" value="FAD/NAD-binding_dom"/>
</dbReference>
<feature type="domain" description="4Fe-4S ferredoxin-type" evidence="7">
    <location>
        <begin position="963"/>
        <end position="995"/>
    </location>
</feature>
<dbReference type="Proteomes" id="UP000289200">
    <property type="component" value="Unassembled WGS sequence"/>
</dbReference>
<dbReference type="Pfam" id="PF07992">
    <property type="entry name" value="Pyr_redox_2"/>
    <property type="match status" value="1"/>
</dbReference>
<dbReference type="InterPro" id="IPR028261">
    <property type="entry name" value="DPD_II"/>
</dbReference>
<dbReference type="GO" id="GO:0016491">
    <property type="term" value="F:oxidoreductase activity"/>
    <property type="evidence" value="ECO:0007669"/>
    <property type="project" value="InterPro"/>
</dbReference>
<evidence type="ECO:0000256" key="3">
    <source>
        <dbReference type="ARBA" id="ARBA00022723"/>
    </source>
</evidence>
<comment type="cofactor">
    <cofactor evidence="1">
        <name>FAD</name>
        <dbReference type="ChEBI" id="CHEBI:57692"/>
    </cofactor>
</comment>
<evidence type="ECO:0000259" key="7">
    <source>
        <dbReference type="PROSITE" id="PS51379"/>
    </source>
</evidence>
<dbReference type="SUPFAM" id="SSF51971">
    <property type="entry name" value="Nucleotide-binding domain"/>
    <property type="match status" value="2"/>
</dbReference>
<dbReference type="PRINTS" id="PR00469">
    <property type="entry name" value="PNDRDTASEII"/>
</dbReference>
<dbReference type="NCBIfam" id="TIGR03315">
    <property type="entry name" value="Se_ygfK"/>
    <property type="match status" value="1"/>
</dbReference>
<dbReference type="OrthoDB" id="9803192at2"/>
<dbReference type="PROSITE" id="PS00198">
    <property type="entry name" value="4FE4S_FER_1"/>
    <property type="match status" value="1"/>
</dbReference>
<dbReference type="RefSeq" id="WP_129611466.1">
    <property type="nucleotide sequence ID" value="NZ_UWOC01000203.1"/>
</dbReference>
<sequence length="1094" mass="118019">MDKPFRPAPLELLARWIFGELDSRDTVLGIPQASFAVPGPRLASRVFGRTIAAPLGVAAGPHTQLAQNIVASWLCGARFIELKTVQILDEIAVARPCIDSADETFNCEWSQELKLEQSFREYLNAWVLMHALAHRMGLADPGTHFAMSVGYDLAGIQNPRVQWFIASLRDAGDALSEAIDEVASVYPAVRDIEIPRQISDHVTLSTMHGCPPSEIERIARYLLTDLGVHTWIKLNPTLLGPDRLRGLLNDTLGFDNIEVPDAAFEHDPRFADAMTMVKNLAAVAVGLPQSFGLKLSNTLEVVNRRPVFPVSEKMMYMSGRALHPLTLTLARLVTEELEGRVPISFCGGADAQNFPDLVADGLGPVTVCTDLLKPGGYGRLQQYLVNLNAAMSDAKADSIEAFVAARSGGKGPRHTLLRHAERVAAEHRYAKRERPLQFKGPRPLGRFDCIAAPCQEACPAHQNIPDYLWLVGRNRPTDALDVILRTNPQPGMTGSICDHPCTERCVRNFYDAPLAIREVKRFAFEHGTAPTERPGAPNGIKVAIVGAGPAGLAAAYYLVKAGFEPVVFDARASAGGTVDGVVPAYRLADTAIVSDIDRVRRLGVRIEFGKALGRDITLAELRRDFPYVFLGVGAQRGKRLGIDGESAEGVVDAIAFLNAVRAKRPPAIGRRILVIGGGNSAMDAARTARRLVPDGEVTIVYRRTRTEMPADIEEITHCLEEGAVIRDLVAPARVVTENGRVVALACTRMKLGPYDESGRPRPVPAGGEEMLLADTIIPAIGQEPVLDFLDGLDIERRRDGTLVTDAATGETSVSGLFAGGDVSRGPASVIKAIADGRAVAAEIGRRHGVALAAEPVLDKHADPSALVDKKARRIAPQTVPVLPVAERAGFAEVIGGFGPEAAMREASRCLDCDELCSLCVTVCPNRANLAYTVTPYSVTWPALEARGGRLVETGTVSYAVRQQVQIVNVGDFCNECGNCTPFCPTSGAPYRMKPRFWVDADGWREATSDAFRLEHRDDGVAVEAKLGGHVHRLERHDGTATYRSDKLVARLDPSGWSLLGCEPAGPLAEGETLDLSPCATLIALLDAESVLPAC</sequence>